<keyword evidence="2" id="KW-1185">Reference proteome</keyword>
<sequence>MHLQLRHNTLRFHRDGCGKVNFKEARLADHECFDARAQGRPERPVYRIMFPGSVERKKSYVKLSPADLTIAQCIKSRQHIHSIRSLPAL</sequence>
<reference evidence="1 2" key="1">
    <citation type="submission" date="2016-10" db="EMBL/GenBank/DDBJ databases">
        <authorList>
            <person name="de Groot N.N."/>
        </authorList>
    </citation>
    <scope>NUCLEOTIDE SEQUENCE [LARGE SCALE GENOMIC DNA]</scope>
    <source>
        <strain evidence="1 2">Nm1</strain>
    </source>
</reference>
<dbReference type="EMBL" id="FNOY01000010">
    <property type="protein sequence ID" value="SDX84098.1"/>
    <property type="molecule type" value="Genomic_DNA"/>
</dbReference>
<evidence type="ECO:0000313" key="1">
    <source>
        <dbReference type="EMBL" id="SDX84098.1"/>
    </source>
</evidence>
<dbReference type="Proteomes" id="UP000198640">
    <property type="component" value="Unassembled WGS sequence"/>
</dbReference>
<protein>
    <submittedName>
        <fullName evidence="1">Uncharacterized protein</fullName>
    </submittedName>
</protein>
<name>A0A1H3F1A7_9PROT</name>
<dbReference type="AlphaFoldDB" id="A0A1H3F1A7"/>
<evidence type="ECO:0000313" key="2">
    <source>
        <dbReference type="Proteomes" id="UP000198640"/>
    </source>
</evidence>
<accession>A0A1H3F1A7</accession>
<organism evidence="1 2">
    <name type="scientific">Nitrosomonas halophila</name>
    <dbReference type="NCBI Taxonomy" id="44576"/>
    <lineage>
        <taxon>Bacteria</taxon>
        <taxon>Pseudomonadati</taxon>
        <taxon>Pseudomonadota</taxon>
        <taxon>Betaproteobacteria</taxon>
        <taxon>Nitrosomonadales</taxon>
        <taxon>Nitrosomonadaceae</taxon>
        <taxon>Nitrosomonas</taxon>
    </lineage>
</organism>
<proteinExistence type="predicted"/>
<gene>
    <name evidence="1" type="ORF">SAMN05421881_101010</name>
</gene>